<feature type="region of interest" description="Disordered" evidence="1">
    <location>
        <begin position="71"/>
        <end position="92"/>
    </location>
</feature>
<evidence type="ECO:0000313" key="2">
    <source>
        <dbReference type="EMBL" id="KAL0946219.1"/>
    </source>
</evidence>
<dbReference type="EMBL" id="JASNQZ010000015">
    <property type="protein sequence ID" value="KAL0946219.1"/>
    <property type="molecule type" value="Genomic_DNA"/>
</dbReference>
<proteinExistence type="predicted"/>
<comment type="caution">
    <text evidence="2">The sequence shown here is derived from an EMBL/GenBank/DDBJ whole genome shotgun (WGS) entry which is preliminary data.</text>
</comment>
<dbReference type="SUPFAM" id="SSF51182">
    <property type="entry name" value="RmlC-like cupins"/>
    <property type="match status" value="1"/>
</dbReference>
<evidence type="ECO:0008006" key="4">
    <source>
        <dbReference type="Google" id="ProtNLM"/>
    </source>
</evidence>
<protein>
    <recommendedName>
        <fullName evidence="4">Cupin type-1 domain-containing protein</fullName>
    </recommendedName>
</protein>
<reference evidence="3" key="1">
    <citation type="submission" date="2024-06" db="EMBL/GenBank/DDBJ databases">
        <title>Multi-omics analyses provide insights into the biosynthesis of the anticancer antibiotic pleurotin in Hohenbuehelia grisea.</title>
        <authorList>
            <person name="Weaver J.A."/>
            <person name="Alberti F."/>
        </authorList>
    </citation>
    <scope>NUCLEOTIDE SEQUENCE [LARGE SCALE GENOMIC DNA]</scope>
    <source>
        <strain evidence="3">T-177</strain>
    </source>
</reference>
<keyword evidence="3" id="KW-1185">Reference proteome</keyword>
<name>A0ABR3ISE5_9AGAR</name>
<gene>
    <name evidence="2" type="ORF">HGRIS_012478</name>
</gene>
<accession>A0ABR3ISE5</accession>
<evidence type="ECO:0000256" key="1">
    <source>
        <dbReference type="SAM" id="MobiDB-lite"/>
    </source>
</evidence>
<dbReference type="Proteomes" id="UP001556367">
    <property type="component" value="Unassembled WGS sequence"/>
</dbReference>
<dbReference type="InterPro" id="IPR014710">
    <property type="entry name" value="RmlC-like_jellyroll"/>
</dbReference>
<evidence type="ECO:0000313" key="3">
    <source>
        <dbReference type="Proteomes" id="UP001556367"/>
    </source>
</evidence>
<dbReference type="CDD" id="cd02208">
    <property type="entry name" value="cupin_RmlC-like"/>
    <property type="match status" value="1"/>
</dbReference>
<dbReference type="InterPro" id="IPR011051">
    <property type="entry name" value="RmlC_Cupin_sf"/>
</dbReference>
<dbReference type="Gene3D" id="2.60.120.10">
    <property type="entry name" value="Jelly Rolls"/>
    <property type="match status" value="1"/>
</dbReference>
<sequence length="197" mass="21840">MSITASLDLQNEPDTISLGKGINMTFLRGSPYLTRTVITGEETLKVPLHWHLTHSEIHRVTKGRIKYTIGEPGARLPGSNKGSQTHTRILGPDDGELVVPPGTIHGLETFPGEESEVYESTDPMDEEKEVFFRNFVAAGGVNASPFALFQTFYWGDGYPVTPGGRRIEKFILTCFGYYLAPILGYKLKYDISKLKAT</sequence>
<organism evidence="2 3">
    <name type="scientific">Hohenbuehelia grisea</name>
    <dbReference type="NCBI Taxonomy" id="104357"/>
    <lineage>
        <taxon>Eukaryota</taxon>
        <taxon>Fungi</taxon>
        <taxon>Dikarya</taxon>
        <taxon>Basidiomycota</taxon>
        <taxon>Agaricomycotina</taxon>
        <taxon>Agaricomycetes</taxon>
        <taxon>Agaricomycetidae</taxon>
        <taxon>Agaricales</taxon>
        <taxon>Pleurotineae</taxon>
        <taxon>Pleurotaceae</taxon>
        <taxon>Hohenbuehelia</taxon>
    </lineage>
</organism>